<gene>
    <name evidence="2" type="ORF">BVH74_07425</name>
</gene>
<dbReference type="Proteomes" id="UP000243488">
    <property type="component" value="Chromosome"/>
</dbReference>
<feature type="domain" description="AB hydrolase-1" evidence="1">
    <location>
        <begin position="80"/>
        <end position="268"/>
    </location>
</feature>
<dbReference type="InterPro" id="IPR000073">
    <property type="entry name" value="AB_hydrolase_1"/>
</dbReference>
<dbReference type="AlphaFoldDB" id="A0A1V0B3T2"/>
<dbReference type="PANTHER" id="PTHR43798">
    <property type="entry name" value="MONOACYLGLYCEROL LIPASE"/>
    <property type="match status" value="1"/>
</dbReference>
<keyword evidence="3" id="KW-1185">Reference proteome</keyword>
<sequence>MNSIRLSRNARLGMVKTLSAVFPGYFGALGARQFVRPRQRPRQRPQPRHWHQAFDGFERLTESLGEQQIPLWTRGQGPVVLLVHGWEADHYAMGGFVQPLLDAGYQVAALDLPAHGLASGREGPLPLLAQAISRIGQRLGPLHAVIAHSIGGASSALAMQAYGLESRRLVLIGAPHAVRYQAQALARMQGLSQRAINRMEQHMQQVLGAPLDQFEVPRALAGLEQTAVMLVHAKDDPVVPISAAQANAASCSPKTLWLENGGHNRPLGDQVVIRAVMSFLKTSQRRNRYPAGLRYHAGQLHERQESLTRLSEQG</sequence>
<accession>A0A1V0B3T2</accession>
<proteinExistence type="predicted"/>
<dbReference type="STRING" id="1931241.BVH74_07425"/>
<evidence type="ECO:0000313" key="3">
    <source>
        <dbReference type="Proteomes" id="UP000243488"/>
    </source>
</evidence>
<organism evidence="2 3">
    <name type="scientific">Halopseudomonas phragmitis</name>
    <dbReference type="NCBI Taxonomy" id="1931241"/>
    <lineage>
        <taxon>Bacteria</taxon>
        <taxon>Pseudomonadati</taxon>
        <taxon>Pseudomonadota</taxon>
        <taxon>Gammaproteobacteria</taxon>
        <taxon>Pseudomonadales</taxon>
        <taxon>Pseudomonadaceae</taxon>
        <taxon>Halopseudomonas</taxon>
    </lineage>
</organism>
<name>A0A1V0B3T2_9GAMM</name>
<protein>
    <recommendedName>
        <fullName evidence="1">AB hydrolase-1 domain-containing protein</fullName>
    </recommendedName>
</protein>
<dbReference type="SUPFAM" id="SSF53474">
    <property type="entry name" value="alpha/beta-Hydrolases"/>
    <property type="match status" value="1"/>
</dbReference>
<dbReference type="Gene3D" id="3.40.50.1820">
    <property type="entry name" value="alpha/beta hydrolase"/>
    <property type="match status" value="1"/>
</dbReference>
<evidence type="ECO:0000259" key="1">
    <source>
        <dbReference type="Pfam" id="PF12697"/>
    </source>
</evidence>
<evidence type="ECO:0000313" key="2">
    <source>
        <dbReference type="EMBL" id="AQZ94592.1"/>
    </source>
</evidence>
<dbReference type="Pfam" id="PF12697">
    <property type="entry name" value="Abhydrolase_6"/>
    <property type="match status" value="1"/>
</dbReference>
<dbReference type="InterPro" id="IPR029058">
    <property type="entry name" value="AB_hydrolase_fold"/>
</dbReference>
<dbReference type="EMBL" id="CP020100">
    <property type="protein sequence ID" value="AQZ94592.1"/>
    <property type="molecule type" value="Genomic_DNA"/>
</dbReference>
<dbReference type="InterPro" id="IPR050266">
    <property type="entry name" value="AB_hydrolase_sf"/>
</dbReference>
<reference evidence="2 3" key="1">
    <citation type="submission" date="2017-03" db="EMBL/GenBank/DDBJ databases">
        <title>Complete genome sequence of the novel DNRA strain Pseudomonas sp. S-6-2 isolated from Chinese polluted river sediment. Journal of Biotechnology.</title>
        <authorList>
            <person name="Li J."/>
            <person name="Xiang F."/>
            <person name="Wang L."/>
            <person name="Xi L."/>
            <person name="Liu J."/>
        </authorList>
    </citation>
    <scope>NUCLEOTIDE SEQUENCE [LARGE SCALE GENOMIC DNA]</scope>
    <source>
        <strain evidence="2 3">S-6-2</strain>
    </source>
</reference>
<dbReference type="RefSeq" id="WP_080049445.1">
    <property type="nucleotide sequence ID" value="NZ_CP020100.1"/>
</dbReference>
<dbReference type="KEGG" id="ppha:BVH74_07425"/>